<evidence type="ECO:0000313" key="1">
    <source>
        <dbReference type="EMBL" id="RGC06598.1"/>
    </source>
</evidence>
<evidence type="ECO:0000313" key="2">
    <source>
        <dbReference type="Proteomes" id="UP000261079"/>
    </source>
</evidence>
<comment type="caution">
    <text evidence="1">The sequence shown here is derived from an EMBL/GenBank/DDBJ whole genome shotgun (WGS) entry which is preliminary data.</text>
</comment>
<accession>A0A3E2V7V8</accession>
<dbReference type="RefSeq" id="WP_117535343.1">
    <property type="nucleotide sequence ID" value="NZ_QVEZ01000002.1"/>
</dbReference>
<organism evidence="1 2">
    <name type="scientific">Faecalibacterium prausnitzii</name>
    <dbReference type="NCBI Taxonomy" id="853"/>
    <lineage>
        <taxon>Bacteria</taxon>
        <taxon>Bacillati</taxon>
        <taxon>Bacillota</taxon>
        <taxon>Clostridia</taxon>
        <taxon>Eubacteriales</taxon>
        <taxon>Oscillospiraceae</taxon>
        <taxon>Faecalibacterium</taxon>
    </lineage>
</organism>
<dbReference type="EMBL" id="QVEZ01000002">
    <property type="protein sequence ID" value="RGC06598.1"/>
    <property type="molecule type" value="Genomic_DNA"/>
</dbReference>
<protein>
    <submittedName>
        <fullName evidence="1">Uncharacterized protein</fullName>
    </submittedName>
</protein>
<reference evidence="1 2" key="1">
    <citation type="submission" date="2018-08" db="EMBL/GenBank/DDBJ databases">
        <title>A genome reference for cultivated species of the human gut microbiota.</title>
        <authorList>
            <person name="Zou Y."/>
            <person name="Xue W."/>
            <person name="Luo G."/>
        </authorList>
    </citation>
    <scope>NUCLEOTIDE SEQUENCE [LARGE SCALE GENOMIC DNA]</scope>
    <source>
        <strain evidence="1 2">AM42-11AC</strain>
    </source>
</reference>
<sequence>MHETQEKATTHKVFMKIIRPWPGRSGYLEKFSDLTSNGMARFRFEGDNYDTIAHVSNMEYKVYD</sequence>
<gene>
    <name evidence="1" type="ORF">DW905_04835</name>
</gene>
<proteinExistence type="predicted"/>
<dbReference type="AlphaFoldDB" id="A0A3E2V7V8"/>
<name>A0A3E2V7V8_9FIRM</name>
<dbReference type="Proteomes" id="UP000261079">
    <property type="component" value="Unassembled WGS sequence"/>
</dbReference>